<name>A0A9W6X8H2_9STRA</name>
<dbReference type="AlphaFoldDB" id="A0A9W6X8H2"/>
<proteinExistence type="predicted"/>
<protein>
    <submittedName>
        <fullName evidence="2">Unnamed protein product</fullName>
    </submittedName>
</protein>
<comment type="caution">
    <text evidence="2">The sequence shown here is derived from an EMBL/GenBank/DDBJ whole genome shotgun (WGS) entry which is preliminary data.</text>
</comment>
<sequence>MLGTRSTAFEPVTAIPAPIQGPQPRVRASRKLPDLANPVLEPAFTAPGAQEASCEIFNARIPQPIASDRVTECSIAGIQAFADWEDPLHPWQRLRARLPESPCTFGAEDVMPDKPISIRVSGLAIVVKLWRQFTGRTVGRTEHSDLGFALWERAHWISVAAVEQWLQQLSDRIGSDTPEYLGTEAAWRAYNKARNLRADRLRLQIPKRFWVWCTPDASGKIKCPAEILLKPSMLQYSFETLTWAPSTAAWTAEVVDLDARQIWRNCWVGLPAEHPFSTTFAPCNPSVTLFVPEGSTREEVGADIVVNPALRQPHVTAPWVQEFSDARAQAAADASAAADSPSDASSARTPIPTADQADVQVELGATAPAQARLDDLADLATTAEI</sequence>
<evidence type="ECO:0000313" key="3">
    <source>
        <dbReference type="Proteomes" id="UP001165121"/>
    </source>
</evidence>
<organism evidence="2 3">
    <name type="scientific">Phytophthora fragariaefolia</name>
    <dbReference type="NCBI Taxonomy" id="1490495"/>
    <lineage>
        <taxon>Eukaryota</taxon>
        <taxon>Sar</taxon>
        <taxon>Stramenopiles</taxon>
        <taxon>Oomycota</taxon>
        <taxon>Peronosporomycetes</taxon>
        <taxon>Peronosporales</taxon>
        <taxon>Peronosporaceae</taxon>
        <taxon>Phytophthora</taxon>
    </lineage>
</organism>
<reference evidence="2" key="1">
    <citation type="submission" date="2023-04" db="EMBL/GenBank/DDBJ databases">
        <title>Phytophthora fragariaefolia NBRC 109709.</title>
        <authorList>
            <person name="Ichikawa N."/>
            <person name="Sato H."/>
            <person name="Tonouchi N."/>
        </authorList>
    </citation>
    <scope>NUCLEOTIDE SEQUENCE</scope>
    <source>
        <strain evidence="2">NBRC 109709</strain>
    </source>
</reference>
<evidence type="ECO:0000313" key="2">
    <source>
        <dbReference type="EMBL" id="GMF33604.1"/>
    </source>
</evidence>
<accession>A0A9W6X8H2</accession>
<evidence type="ECO:0000256" key="1">
    <source>
        <dbReference type="SAM" id="MobiDB-lite"/>
    </source>
</evidence>
<dbReference type="Proteomes" id="UP001165121">
    <property type="component" value="Unassembled WGS sequence"/>
</dbReference>
<keyword evidence="3" id="KW-1185">Reference proteome</keyword>
<feature type="compositionally biased region" description="Low complexity" evidence="1">
    <location>
        <begin position="330"/>
        <end position="347"/>
    </location>
</feature>
<feature type="region of interest" description="Disordered" evidence="1">
    <location>
        <begin position="330"/>
        <end position="357"/>
    </location>
</feature>
<dbReference type="OrthoDB" id="127726at2759"/>
<gene>
    <name evidence="2" type="ORF">Pfra01_000837700</name>
</gene>
<dbReference type="EMBL" id="BSXT01000751">
    <property type="protein sequence ID" value="GMF33604.1"/>
    <property type="molecule type" value="Genomic_DNA"/>
</dbReference>